<dbReference type="InterPro" id="IPR055261">
    <property type="entry name" value="PI_transfer_N"/>
</dbReference>
<evidence type="ECO:0000259" key="1">
    <source>
        <dbReference type="Pfam" id="PF02121"/>
    </source>
</evidence>
<dbReference type="PRINTS" id="PR00391">
    <property type="entry name" value="PITRANSFER"/>
</dbReference>
<dbReference type="WBParaSite" id="TMUE_1000005159.1">
    <property type="protein sequence ID" value="TMUE_1000005159.1"/>
    <property type="gene ID" value="WBGene00285306"/>
</dbReference>
<dbReference type="PANTHER" id="PTHR10658:SF11">
    <property type="entry name" value="VIBRATOR, ISOFORM B"/>
    <property type="match status" value="1"/>
</dbReference>
<organism evidence="2 3">
    <name type="scientific">Trichuris muris</name>
    <name type="common">Mouse whipworm</name>
    <dbReference type="NCBI Taxonomy" id="70415"/>
    <lineage>
        <taxon>Eukaryota</taxon>
        <taxon>Metazoa</taxon>
        <taxon>Ecdysozoa</taxon>
        <taxon>Nematoda</taxon>
        <taxon>Enoplea</taxon>
        <taxon>Dorylaimia</taxon>
        <taxon>Trichinellida</taxon>
        <taxon>Trichuridae</taxon>
        <taxon>Trichuris</taxon>
    </lineage>
</organism>
<dbReference type="GO" id="GO:0005737">
    <property type="term" value="C:cytoplasm"/>
    <property type="evidence" value="ECO:0007669"/>
    <property type="project" value="UniProtKB-ARBA"/>
</dbReference>
<dbReference type="PANTHER" id="PTHR10658">
    <property type="entry name" value="PHOSPHATIDYLINOSITOL TRANSFER PROTEIN"/>
    <property type="match status" value="1"/>
</dbReference>
<name>A0A5S6QDA5_TRIMR</name>
<dbReference type="Pfam" id="PF02121">
    <property type="entry name" value="IP_trans"/>
    <property type="match status" value="1"/>
</dbReference>
<reference evidence="3" key="1">
    <citation type="submission" date="2019-12" db="UniProtKB">
        <authorList>
            <consortium name="WormBaseParasite"/>
        </authorList>
    </citation>
    <scope>IDENTIFICATION</scope>
</reference>
<sequence>MVKNSTADIVHKEKKRLEQKFNRLLYSKTWEFYRQRSIVQKKGLPLDKLVVNLSSKPLTEVEKNVLSKGLNFVPTKKKINFVDLVTRIELGISKEDISKANQIRRLVTASLASGKYNPKMNLTKAEFKAIRDLKKEDSLVITKADKGNVVVIMDRESYNNKVEELLRSGTYKRLNKDPTENIRRGLTTKLVNILEETREEKLHTIIKRLRFNSNFDCPQMYCLPKIHKENVPLRPVIATNRSVTRQLCKYLADILKPLTGKKVSNTKNSLYFVQEIKTIKISEEDVMVSFDVKDLFTSIPLGYCCTAVDMSVYNGMVRPTNDDNNCYTVFDELKGNRMMPLVRRECYKEFERALEALAAQVQFEQVYEDIVNLARKALSDELESERAEKTEGEPWGEAVSGIGKISDKEHAPAYVVNFYCVPAGVGANDTDDPLNKKYWDDDLFEMLLREYRIVLPVSLEEYKVGQLWNVMETSKYVTGGGEGVEVLQNEAFVNNPLIGNKFPNGQFTYKIYHLESKIPWWLRQILPSGATKLHEQAWNAFPYCRTLLTNPDYMEENFLIKVETMHLVDRGTTANAHNLSDQDLSIRQVVVVDIANDVFTKQDKSEYDPRIYKSLKTGRGPLRGGWYNNCEPYMCCYKLVTVQFKWWGVQTRAERFIQQQYNSLFRLFHRQLFCTIDKWYNLTIEDIRALELQAKSDLNEKRYVGKECGYSTEEHFMSAQ</sequence>
<dbReference type="STRING" id="70415.A0A5S6QDA5"/>
<protein>
    <submittedName>
        <fullName evidence="3">Reverse transcriptase domain-containing protein</fullName>
    </submittedName>
</protein>
<evidence type="ECO:0000313" key="2">
    <source>
        <dbReference type="Proteomes" id="UP000046395"/>
    </source>
</evidence>
<dbReference type="GO" id="GO:0071944">
    <property type="term" value="C:cell periphery"/>
    <property type="evidence" value="ECO:0007669"/>
    <property type="project" value="UniProtKB-ARBA"/>
</dbReference>
<dbReference type="GO" id="GO:0008525">
    <property type="term" value="F:phosphatidylcholine transporter activity"/>
    <property type="evidence" value="ECO:0007669"/>
    <property type="project" value="TreeGrafter"/>
</dbReference>
<accession>A0A5S6QDA5</accession>
<dbReference type="InterPro" id="IPR001666">
    <property type="entry name" value="PI_transfer"/>
</dbReference>
<dbReference type="Proteomes" id="UP000046395">
    <property type="component" value="Unassembled WGS sequence"/>
</dbReference>
<feature type="domain" description="Phosphatidylinositol transfer protein N-terminal" evidence="1">
    <location>
        <begin position="446"/>
        <end position="695"/>
    </location>
</feature>
<dbReference type="GO" id="GO:0031210">
    <property type="term" value="F:phosphatidylcholine binding"/>
    <property type="evidence" value="ECO:0007669"/>
    <property type="project" value="TreeGrafter"/>
</dbReference>
<dbReference type="InterPro" id="IPR023393">
    <property type="entry name" value="START-like_dom_sf"/>
</dbReference>
<dbReference type="GO" id="GO:0008526">
    <property type="term" value="F:phosphatidylinositol transfer activity"/>
    <property type="evidence" value="ECO:0007669"/>
    <property type="project" value="TreeGrafter"/>
</dbReference>
<dbReference type="SUPFAM" id="SSF55961">
    <property type="entry name" value="Bet v1-like"/>
    <property type="match status" value="1"/>
</dbReference>
<dbReference type="Gene3D" id="3.30.530.20">
    <property type="match status" value="1"/>
</dbReference>
<evidence type="ECO:0000313" key="3">
    <source>
        <dbReference type="WBParaSite" id="TMUE_1000005159.1"/>
    </source>
</evidence>
<dbReference type="AlphaFoldDB" id="A0A5S6QDA5"/>
<keyword evidence="2" id="KW-1185">Reference proteome</keyword>
<dbReference type="GO" id="GO:0035091">
    <property type="term" value="F:phosphatidylinositol binding"/>
    <property type="evidence" value="ECO:0007669"/>
    <property type="project" value="TreeGrafter"/>
</dbReference>
<proteinExistence type="predicted"/>
<dbReference type="FunFam" id="3.30.530.20:FF:000028">
    <property type="entry name" value="Phosphatidylinositol transfer protein 5"/>
    <property type="match status" value="1"/>
</dbReference>